<organism evidence="1 2">
    <name type="scientific">Romanomermis culicivorax</name>
    <name type="common">Nematode worm</name>
    <dbReference type="NCBI Taxonomy" id="13658"/>
    <lineage>
        <taxon>Eukaryota</taxon>
        <taxon>Metazoa</taxon>
        <taxon>Ecdysozoa</taxon>
        <taxon>Nematoda</taxon>
        <taxon>Enoplea</taxon>
        <taxon>Dorylaimia</taxon>
        <taxon>Mermithida</taxon>
        <taxon>Mermithoidea</taxon>
        <taxon>Mermithidae</taxon>
        <taxon>Romanomermis</taxon>
    </lineage>
</organism>
<proteinExistence type="predicted"/>
<dbReference type="Proteomes" id="UP000887565">
    <property type="component" value="Unplaced"/>
</dbReference>
<keyword evidence="1" id="KW-1185">Reference proteome</keyword>
<dbReference type="AlphaFoldDB" id="A0A915JH17"/>
<protein>
    <submittedName>
        <fullName evidence="2">Uncharacterized protein</fullName>
    </submittedName>
</protein>
<name>A0A915JH17_ROMCU</name>
<accession>A0A915JH17</accession>
<evidence type="ECO:0000313" key="2">
    <source>
        <dbReference type="WBParaSite" id="nRc.2.0.1.t25378-RA"/>
    </source>
</evidence>
<dbReference type="WBParaSite" id="nRc.2.0.1.t25378-RA">
    <property type="protein sequence ID" value="nRc.2.0.1.t25378-RA"/>
    <property type="gene ID" value="nRc.2.0.1.g25378"/>
</dbReference>
<reference evidence="2" key="1">
    <citation type="submission" date="2022-11" db="UniProtKB">
        <authorList>
            <consortium name="WormBaseParasite"/>
        </authorList>
    </citation>
    <scope>IDENTIFICATION</scope>
</reference>
<evidence type="ECO:0000313" key="1">
    <source>
        <dbReference type="Proteomes" id="UP000887565"/>
    </source>
</evidence>
<sequence length="149" mass="17192">MKKYKETTIFKLEFKISVTSYDKFNGKQDRKLLKTVKMALQYKANDLDCIRDNGGSIDADFSASSPHFKISESKVFRHRAGYMDNGRNKNRREEKSLKILDKQKMQAYLSVDELIESSIDFLIKLTKTGAIGYLISQPIRLNDNPKCIN</sequence>